<dbReference type="PANTHER" id="PTHR10804:SF11">
    <property type="entry name" value="PROLIFERATION-ASSOCIATED PROTEIN 2G4"/>
    <property type="match status" value="1"/>
</dbReference>
<dbReference type="InterPro" id="IPR036005">
    <property type="entry name" value="Creatinase/aminopeptidase-like"/>
</dbReference>
<gene>
    <name evidence="3" type="ORF">M5K25_011669</name>
</gene>
<comment type="caution">
    <text evidence="3">The sequence shown here is derived from an EMBL/GenBank/DDBJ whole genome shotgun (WGS) entry which is preliminary data.</text>
</comment>
<dbReference type="PANTHER" id="PTHR10804">
    <property type="entry name" value="PROTEASE FAMILY M24 METHIONYL AMINOPEPTIDASE, AMINOPEPTIDASE P"/>
    <property type="match status" value="1"/>
</dbReference>
<organism evidence="3 4">
    <name type="scientific">Dendrobium thyrsiflorum</name>
    <name type="common">Pinecone-like raceme dendrobium</name>
    <name type="synonym">Orchid</name>
    <dbReference type="NCBI Taxonomy" id="117978"/>
    <lineage>
        <taxon>Eukaryota</taxon>
        <taxon>Viridiplantae</taxon>
        <taxon>Streptophyta</taxon>
        <taxon>Embryophyta</taxon>
        <taxon>Tracheophyta</taxon>
        <taxon>Spermatophyta</taxon>
        <taxon>Magnoliopsida</taxon>
        <taxon>Liliopsida</taxon>
        <taxon>Asparagales</taxon>
        <taxon>Orchidaceae</taxon>
        <taxon>Epidendroideae</taxon>
        <taxon>Malaxideae</taxon>
        <taxon>Dendrobiinae</taxon>
        <taxon>Dendrobium</taxon>
    </lineage>
</organism>
<evidence type="ECO:0000313" key="4">
    <source>
        <dbReference type="Proteomes" id="UP001552299"/>
    </source>
</evidence>
<sequence>MSDDEVKEEKELDLASCDVVTKYRNAAERLISLFSWWFRSASQSVGICEKGDAFIMQAGSMYKNAKKKIERGVAFPTCISMNHTVCHFSPLWVYCFGCTNSCTSRRASKRAADVITAANTAAEVALRLVRLGKKVLSFTELSASKKIENSAEAEPSADDENGGAAHE</sequence>
<reference evidence="3 4" key="1">
    <citation type="journal article" date="2024" name="Plant Biotechnol. J.">
        <title>Dendrobium thyrsiflorum genome and its molecular insights into genes involved in important horticultural traits.</title>
        <authorList>
            <person name="Chen B."/>
            <person name="Wang J.Y."/>
            <person name="Zheng P.J."/>
            <person name="Li K.L."/>
            <person name="Liang Y.M."/>
            <person name="Chen X.F."/>
            <person name="Zhang C."/>
            <person name="Zhao X."/>
            <person name="He X."/>
            <person name="Zhang G.Q."/>
            <person name="Liu Z.J."/>
            <person name="Xu Q."/>
        </authorList>
    </citation>
    <scope>NUCLEOTIDE SEQUENCE [LARGE SCALE GENOMIC DNA]</scope>
    <source>
        <strain evidence="3">GZMU011</strain>
    </source>
</reference>
<evidence type="ECO:0000256" key="1">
    <source>
        <dbReference type="ARBA" id="ARBA00007319"/>
    </source>
</evidence>
<dbReference type="SUPFAM" id="SSF55920">
    <property type="entry name" value="Creatinase/aminopeptidase"/>
    <property type="match status" value="1"/>
</dbReference>
<dbReference type="Proteomes" id="UP001552299">
    <property type="component" value="Unassembled WGS sequence"/>
</dbReference>
<dbReference type="AlphaFoldDB" id="A0ABD0V3T6"/>
<comment type="similarity">
    <text evidence="1">Belongs to the peptidase M24 family.</text>
</comment>
<feature type="region of interest" description="Disordered" evidence="2">
    <location>
        <begin position="146"/>
        <end position="167"/>
    </location>
</feature>
<protein>
    <submittedName>
        <fullName evidence="3">Uncharacterized protein</fullName>
    </submittedName>
</protein>
<keyword evidence="4" id="KW-1185">Reference proteome</keyword>
<proteinExistence type="inferred from homology"/>
<dbReference type="EMBL" id="JANQDX010000009">
    <property type="protein sequence ID" value="KAL0919569.1"/>
    <property type="molecule type" value="Genomic_DNA"/>
</dbReference>
<evidence type="ECO:0000313" key="3">
    <source>
        <dbReference type="EMBL" id="KAL0919569.1"/>
    </source>
</evidence>
<dbReference type="Gene3D" id="3.90.230.10">
    <property type="entry name" value="Creatinase/methionine aminopeptidase superfamily"/>
    <property type="match status" value="1"/>
</dbReference>
<evidence type="ECO:0000256" key="2">
    <source>
        <dbReference type="SAM" id="MobiDB-lite"/>
    </source>
</evidence>
<name>A0ABD0V3T6_DENTH</name>
<dbReference type="InterPro" id="IPR047113">
    <property type="entry name" value="PA2G4/ARX1"/>
</dbReference>
<accession>A0ABD0V3T6</accession>